<evidence type="ECO:0000313" key="4">
    <source>
        <dbReference type="CGD" id="CAL0000160229"/>
    </source>
</evidence>
<dbReference type="EMBL" id="FM992689">
    <property type="protein sequence ID" value="CAX43436.1"/>
    <property type="molecule type" value="Genomic_DNA"/>
</dbReference>
<evidence type="ECO:0000256" key="2">
    <source>
        <dbReference type="SAM" id="MobiDB-lite"/>
    </source>
</evidence>
<evidence type="ECO:0000256" key="1">
    <source>
        <dbReference type="ARBA" id="ARBA00023242"/>
    </source>
</evidence>
<reference evidence="5 6" key="1">
    <citation type="journal article" date="2009" name="Genome Res.">
        <title>Comparative genomics of the fungal pathogens Candida dubliniensis and Candida albicans.</title>
        <authorList>
            <person name="Jackson A.P."/>
            <person name="Gamble J.A."/>
            <person name="Yeomans T."/>
            <person name="Moran G.P."/>
            <person name="Saunders D."/>
            <person name="Harris D."/>
            <person name="Aslett M."/>
            <person name="Barrell J.F."/>
            <person name="Butler G."/>
            <person name="Citiulo F."/>
            <person name="Coleman D.C."/>
            <person name="de Groot P.W.J."/>
            <person name="Goodwin T.J."/>
            <person name="Quail M.A."/>
            <person name="McQuillan J."/>
            <person name="Munro C.A."/>
            <person name="Pain A."/>
            <person name="Poulter R.T."/>
            <person name="Rajandream M.A."/>
            <person name="Renauld H."/>
            <person name="Spiering M.J."/>
            <person name="Tivey A."/>
            <person name="Gow N.A.R."/>
            <person name="Barrell B."/>
            <person name="Sullivan D.J."/>
            <person name="Berriman M."/>
        </authorList>
    </citation>
    <scope>NUCLEOTIDE SEQUENCE [LARGE SCALE GENOMIC DNA]</scope>
    <source>
        <strain evidence="6">CD36 / ATCC MYA-646 / CBS 7987 / NCPF 3949 / NRRL Y-17841</strain>
    </source>
</reference>
<dbReference type="RefSeq" id="XP_002418136.1">
    <property type="nucleotide sequence ID" value="XM_002418091.1"/>
</dbReference>
<keyword evidence="6" id="KW-1185">Reference proteome</keyword>
<dbReference type="InterPro" id="IPR018287">
    <property type="entry name" value="Hap4_TF_heteromerisation"/>
</dbReference>
<dbReference type="GO" id="GO:0006355">
    <property type="term" value="P:regulation of DNA-templated transcription"/>
    <property type="evidence" value="ECO:0007669"/>
    <property type="project" value="InterPro"/>
</dbReference>
<organism evidence="5 6">
    <name type="scientific">Candida dubliniensis (strain CD36 / ATCC MYA-646 / CBS 7987 / NCPF 3949 / NRRL Y-17841)</name>
    <name type="common">Yeast</name>
    <dbReference type="NCBI Taxonomy" id="573826"/>
    <lineage>
        <taxon>Eukaryota</taxon>
        <taxon>Fungi</taxon>
        <taxon>Dikarya</taxon>
        <taxon>Ascomycota</taxon>
        <taxon>Saccharomycotina</taxon>
        <taxon>Pichiomycetes</taxon>
        <taxon>Debaryomycetaceae</taxon>
        <taxon>Candida/Lodderomyces clade</taxon>
        <taxon>Candida</taxon>
    </lineage>
</organism>
<accession>B9WAL6</accession>
<dbReference type="VEuPathDB" id="FungiDB:CD36_16560"/>
<dbReference type="Pfam" id="PF10297">
    <property type="entry name" value="Hap4_Hap_bind"/>
    <property type="match status" value="1"/>
</dbReference>
<feature type="compositionally biased region" description="Polar residues" evidence="2">
    <location>
        <begin position="49"/>
        <end position="90"/>
    </location>
</feature>
<evidence type="ECO:0000313" key="5">
    <source>
        <dbReference type="EMBL" id="CAX43436.1"/>
    </source>
</evidence>
<feature type="region of interest" description="Disordered" evidence="2">
    <location>
        <begin position="690"/>
        <end position="726"/>
    </location>
</feature>
<sequence>MTIMVNKEPNKPSLSESSIQIKQELKTMNNSTIISGSKPISAPAMKETPPTSALKSTPLTTPLPASQPNLMKTTSTSITPQPSKPKSNQPLQPPCKQIKTNPKLLSNPQQNKTKSSTRPGVQPIAPKYHKIQPAIAPKPMPASMSQTSKFNPIPTGKLSLSMNQSSFARPNDPSSLNTSRRWVLPPRPRPGRKPTHDSHGNITVDDKKMHKNGATTTNTTTTTGTNNSAISNGNNNIPITTNITANTSNGIIKKKTKCKKDSSLEAKIALNSNAALLNQIKSSGSNTTVISPEEINLNSGKSGSLKSITPSSNKTPSTSLPIPSSSPALPREPQQQQQQEKPAITYSKSKTKASSRKSKAGSNKGTPSKTPEVPIPIPIPPIEVDPEKYLSNMQMSYLSKLKEQEVIRNYIEVLTNQIKELSFVQNGVITFDALKSNVKYNNKKILSSTTTSTSTGTNNGSNGGTSSSTSTLTSNSKSKYDQLEAINNLNDLNKFLNYLTKSSNIIQSVKKNPSISSETLNKQVDHYVEIRKKFKAIKRNEQNGKTLNNLGLQPIPPQYSLSIPSMTTGAATTTTTTTMNSNPTTPIPQAMKNHAMFNNDKLSGILSGSTFQDMDLDPTTNNNHNHNNSGGDAFNESGMGQFVPDLLKPIKPVNLFSEFQDLQLQTETIEESSSQMSQLSGIGIGIDGGEDYDIGTNSNNGNGNGNDSGSNTNTNSSGSGSNFTIPNSLDGDDIELFMDEHDFLNRLVLDDRQKMMNDEEEVFGKVQIHGNDSNDSNGNDNNSNNNESKNLNKDTNITKDNNNNNNNNNNSSNSSNKNMDRLNNDLLLKKKFKFNCGFCTNDTPCLCFDTMFLER</sequence>
<dbReference type="GeneID" id="8045703"/>
<gene>
    <name evidence="4" type="ordered locus">Cd36_16560</name>
    <name evidence="5" type="ORF">CD36_16560</name>
</gene>
<feature type="region of interest" description="Disordered" evidence="2">
    <location>
        <begin position="768"/>
        <end position="820"/>
    </location>
</feature>
<dbReference type="GO" id="GO:0005634">
    <property type="term" value="C:nucleus"/>
    <property type="evidence" value="ECO:0007669"/>
    <property type="project" value="InterPro"/>
</dbReference>
<feature type="compositionally biased region" description="Basic and acidic residues" evidence="2">
    <location>
        <begin position="194"/>
        <end position="208"/>
    </location>
</feature>
<feature type="compositionally biased region" description="Low complexity" evidence="2">
    <location>
        <begin position="771"/>
        <end position="817"/>
    </location>
</feature>
<feature type="compositionally biased region" description="Polar residues" evidence="2">
    <location>
        <begin position="98"/>
        <end position="119"/>
    </location>
</feature>
<dbReference type="KEGG" id="cdu:CD36_16560"/>
<feature type="compositionally biased region" description="Low complexity" evidence="2">
    <location>
        <begin position="212"/>
        <end position="236"/>
    </location>
</feature>
<feature type="compositionally biased region" description="Polar residues" evidence="2">
    <location>
        <begin position="158"/>
        <end position="180"/>
    </location>
</feature>
<evidence type="ECO:0000259" key="3">
    <source>
        <dbReference type="Pfam" id="PF10297"/>
    </source>
</evidence>
<dbReference type="HOGENOM" id="CLU_360987_0_0_1"/>
<feature type="domain" description="Hap4 transcription factor heteromerisation" evidence="3">
    <location>
        <begin position="178"/>
        <end position="194"/>
    </location>
</feature>
<evidence type="ECO:0000313" key="6">
    <source>
        <dbReference type="Proteomes" id="UP000002605"/>
    </source>
</evidence>
<feature type="region of interest" description="Disordered" evidence="2">
    <location>
        <begin position="28"/>
        <end position="124"/>
    </location>
</feature>
<proteinExistence type="predicted"/>
<dbReference type="AlphaFoldDB" id="B9WAL6"/>
<dbReference type="eggNOG" id="ENOG502R8HV">
    <property type="taxonomic scope" value="Eukaryota"/>
</dbReference>
<feature type="compositionally biased region" description="Low complexity" evidence="2">
    <location>
        <begin position="694"/>
        <end position="722"/>
    </location>
</feature>
<keyword evidence="1" id="KW-0539">Nucleus</keyword>
<name>B9WAL6_CANDC</name>
<feature type="compositionally biased region" description="Basic residues" evidence="2">
    <location>
        <begin position="349"/>
        <end position="359"/>
    </location>
</feature>
<dbReference type="CGD" id="CAL0000160229">
    <property type="gene designation" value="Cd36_16560"/>
</dbReference>
<feature type="region of interest" description="Disordered" evidence="2">
    <location>
        <begin position="285"/>
        <end position="379"/>
    </location>
</feature>
<dbReference type="OrthoDB" id="5374328at2759"/>
<feature type="compositionally biased region" description="Polar residues" evidence="2">
    <location>
        <begin position="285"/>
        <end position="314"/>
    </location>
</feature>
<protein>
    <recommendedName>
        <fullName evidence="3">Hap4 transcription factor heteromerisation domain-containing protein</fullName>
    </recommendedName>
</protein>
<dbReference type="Proteomes" id="UP000002605">
    <property type="component" value="Chromosome 2"/>
</dbReference>
<feature type="compositionally biased region" description="Low complexity" evidence="2">
    <location>
        <begin position="315"/>
        <end position="339"/>
    </location>
</feature>
<feature type="region of interest" description="Disordered" evidence="2">
    <location>
        <begin position="154"/>
        <end position="236"/>
    </location>
</feature>
<feature type="region of interest" description="Disordered" evidence="2">
    <location>
        <begin position="448"/>
        <end position="475"/>
    </location>
</feature>
<feature type="region of interest" description="Disordered" evidence="2">
    <location>
        <begin position="618"/>
        <end position="637"/>
    </location>
</feature>